<dbReference type="InterPro" id="IPR031338">
    <property type="entry name" value="KDPG/KHG_AS_2"/>
</dbReference>
<dbReference type="Gene3D" id="3.20.20.70">
    <property type="entry name" value="Aldolase class I"/>
    <property type="match status" value="1"/>
</dbReference>
<comment type="subunit">
    <text evidence="3">Homotrimer.</text>
</comment>
<evidence type="ECO:0000313" key="7">
    <source>
        <dbReference type="Proteomes" id="UP001201549"/>
    </source>
</evidence>
<evidence type="ECO:0000256" key="1">
    <source>
        <dbReference type="ARBA" id="ARBA00004761"/>
    </source>
</evidence>
<dbReference type="PROSITE" id="PS00160">
    <property type="entry name" value="ALDOLASE_KDPG_KHG_2"/>
    <property type="match status" value="1"/>
</dbReference>
<dbReference type="Proteomes" id="UP001201549">
    <property type="component" value="Unassembled WGS sequence"/>
</dbReference>
<comment type="pathway">
    <text evidence="1">Carbohydrate acid metabolism.</text>
</comment>
<keyword evidence="4 6" id="KW-0456">Lyase</keyword>
<dbReference type="PANTHER" id="PTHR30246">
    <property type="entry name" value="2-KETO-3-DEOXY-6-PHOSPHOGLUCONATE ALDOLASE"/>
    <property type="match status" value="1"/>
</dbReference>
<accession>A0ABT2FJ30</accession>
<dbReference type="EC" id="4.1.2.14" evidence="6"/>
<dbReference type="InterPro" id="IPR000887">
    <property type="entry name" value="Aldlse_KDPG_KHG"/>
</dbReference>
<keyword evidence="7" id="KW-1185">Reference proteome</keyword>
<name>A0ABT2FJ30_9GAMM</name>
<dbReference type="CDD" id="cd00452">
    <property type="entry name" value="KDPG_aldolase"/>
    <property type="match status" value="1"/>
</dbReference>
<evidence type="ECO:0000256" key="5">
    <source>
        <dbReference type="ARBA" id="ARBA00023277"/>
    </source>
</evidence>
<sequence>MVSFKALLKQQVLLPIIQAETAEQGVAIANAMQQAGIHLVEVVLRTEASIAALQAIKAAYPQMVVGAGTVTNADTLNAAIAAGADFIVTPAITPNLLSQLRDCPVPVVPGVSNAADVLLAVEQGFTELKLFPATLSGGAAFIKAMGAVFPQVNFCPTGGINDSNKDDFLRLSNCIAVGGSWIAPSNWVEEQRWQQITAACKVANTPALCH</sequence>
<organism evidence="6 7">
    <name type="scientific">Shewanella electrica</name>
    <dbReference type="NCBI Taxonomy" id="515560"/>
    <lineage>
        <taxon>Bacteria</taxon>
        <taxon>Pseudomonadati</taxon>
        <taxon>Pseudomonadota</taxon>
        <taxon>Gammaproteobacteria</taxon>
        <taxon>Alteromonadales</taxon>
        <taxon>Shewanellaceae</taxon>
        <taxon>Shewanella</taxon>
    </lineage>
</organism>
<gene>
    <name evidence="6" type="primary">eda</name>
    <name evidence="6" type="ORF">L9G74_07775</name>
</gene>
<protein>
    <submittedName>
        <fullName evidence="6">Bifunctional 4-hydroxy-2-oxoglutarate aldolase/2-dehydro-3-deoxy-phosphogluconate aldolase</fullName>
        <ecNumber evidence="6">4.1.2.14</ecNumber>
        <ecNumber evidence="6">4.1.3.16</ecNumber>
    </submittedName>
</protein>
<comment type="caution">
    <text evidence="6">The sequence shown here is derived from an EMBL/GenBank/DDBJ whole genome shotgun (WGS) entry which is preliminary data.</text>
</comment>
<evidence type="ECO:0000256" key="2">
    <source>
        <dbReference type="ARBA" id="ARBA00006906"/>
    </source>
</evidence>
<dbReference type="SUPFAM" id="SSF51569">
    <property type="entry name" value="Aldolase"/>
    <property type="match status" value="1"/>
</dbReference>
<dbReference type="NCBIfam" id="TIGR01182">
    <property type="entry name" value="eda"/>
    <property type="match status" value="1"/>
</dbReference>
<dbReference type="EMBL" id="JAKOGG010000004">
    <property type="protein sequence ID" value="MCS4556331.1"/>
    <property type="molecule type" value="Genomic_DNA"/>
</dbReference>
<dbReference type="RefSeq" id="WP_238895733.1">
    <property type="nucleotide sequence ID" value="NZ_JAKOGG010000004.1"/>
</dbReference>
<proteinExistence type="inferred from homology"/>
<dbReference type="GO" id="GO:0008700">
    <property type="term" value="F:(R,S)-4-hydroxy-2-oxoglutarate aldolase activity"/>
    <property type="evidence" value="ECO:0007669"/>
    <property type="project" value="UniProtKB-EC"/>
</dbReference>
<evidence type="ECO:0000313" key="6">
    <source>
        <dbReference type="EMBL" id="MCS4556331.1"/>
    </source>
</evidence>
<evidence type="ECO:0000256" key="3">
    <source>
        <dbReference type="ARBA" id="ARBA00011233"/>
    </source>
</evidence>
<dbReference type="GO" id="GO:0008675">
    <property type="term" value="F:2-dehydro-3-deoxy-phosphogluconate aldolase activity"/>
    <property type="evidence" value="ECO:0007669"/>
    <property type="project" value="UniProtKB-EC"/>
</dbReference>
<dbReference type="PANTHER" id="PTHR30246:SF1">
    <property type="entry name" value="2-DEHYDRO-3-DEOXY-6-PHOSPHOGALACTONATE ALDOLASE-RELATED"/>
    <property type="match status" value="1"/>
</dbReference>
<dbReference type="EC" id="4.1.3.16" evidence="6"/>
<keyword evidence="5" id="KW-0119">Carbohydrate metabolism</keyword>
<evidence type="ECO:0000256" key="4">
    <source>
        <dbReference type="ARBA" id="ARBA00023239"/>
    </source>
</evidence>
<comment type="similarity">
    <text evidence="2">Belongs to the KHG/KDPG aldolase family.</text>
</comment>
<reference evidence="7" key="1">
    <citation type="submission" date="2023-07" db="EMBL/GenBank/DDBJ databases">
        <title>Shewanella mangrovi sp. nov., an acetaldehyde- degrading bacterium isolated from mangrove sediment.</title>
        <authorList>
            <person name="Liu Y."/>
        </authorList>
    </citation>
    <scope>NUCLEOTIDE SEQUENCE [LARGE SCALE GENOMIC DNA]</scope>
    <source>
        <strain evidence="7">C32</strain>
    </source>
</reference>
<dbReference type="InterPro" id="IPR013785">
    <property type="entry name" value="Aldolase_TIM"/>
</dbReference>
<dbReference type="Pfam" id="PF01081">
    <property type="entry name" value="Aldolase"/>
    <property type="match status" value="1"/>
</dbReference>